<gene>
    <name evidence="1" type="ORF">AMTR_s00051p00138730</name>
</gene>
<dbReference type="Gramene" id="ERN16654">
    <property type="protein sequence ID" value="ERN16654"/>
    <property type="gene ID" value="AMTR_s00051p00138730"/>
</dbReference>
<sequence length="127" mass="13476">MSKVCPLAISGAWISESSQGINSEPLVLILCSFKFGGCGERGTNRCDTKLNLSGSWQQGHSDTTIPPRVFKSSAKDSAYCPTGIALQGSPPESIHCGGLHQRHDPLACMSAVLLWVGKWEEGTCAPS</sequence>
<keyword evidence="2" id="KW-1185">Reference proteome</keyword>
<dbReference type="Proteomes" id="UP000017836">
    <property type="component" value="Unassembled WGS sequence"/>
</dbReference>
<evidence type="ECO:0000313" key="1">
    <source>
        <dbReference type="EMBL" id="ERN16654.1"/>
    </source>
</evidence>
<proteinExistence type="predicted"/>
<protein>
    <submittedName>
        <fullName evidence="1">Uncharacterized protein</fullName>
    </submittedName>
</protein>
<reference evidence="2" key="1">
    <citation type="journal article" date="2013" name="Science">
        <title>The Amborella genome and the evolution of flowering plants.</title>
        <authorList>
            <consortium name="Amborella Genome Project"/>
        </authorList>
    </citation>
    <scope>NUCLEOTIDE SEQUENCE [LARGE SCALE GENOMIC DNA]</scope>
</reference>
<name>U5D2K5_AMBTC</name>
<dbReference type="AlphaFoldDB" id="U5D2K5"/>
<dbReference type="EMBL" id="KI392418">
    <property type="protein sequence ID" value="ERN16654.1"/>
    <property type="molecule type" value="Genomic_DNA"/>
</dbReference>
<dbReference type="HOGENOM" id="CLU_1973505_0_0_1"/>
<accession>U5D2K5</accession>
<evidence type="ECO:0000313" key="2">
    <source>
        <dbReference type="Proteomes" id="UP000017836"/>
    </source>
</evidence>
<organism evidence="1 2">
    <name type="scientific">Amborella trichopoda</name>
    <dbReference type="NCBI Taxonomy" id="13333"/>
    <lineage>
        <taxon>Eukaryota</taxon>
        <taxon>Viridiplantae</taxon>
        <taxon>Streptophyta</taxon>
        <taxon>Embryophyta</taxon>
        <taxon>Tracheophyta</taxon>
        <taxon>Spermatophyta</taxon>
        <taxon>Magnoliopsida</taxon>
        <taxon>Amborellales</taxon>
        <taxon>Amborellaceae</taxon>
        <taxon>Amborella</taxon>
    </lineage>
</organism>